<gene>
    <name evidence="2" type="ORF">Pph01_59890</name>
</gene>
<dbReference type="AlphaFoldDB" id="A0A8J3XIJ4"/>
<proteinExistence type="predicted"/>
<accession>A0A8J3XIJ4</accession>
<dbReference type="EMBL" id="BOOP01000029">
    <property type="protein sequence ID" value="GII40986.1"/>
    <property type="molecule type" value="Genomic_DNA"/>
</dbReference>
<evidence type="ECO:0000313" key="2">
    <source>
        <dbReference type="EMBL" id="GII40986.1"/>
    </source>
</evidence>
<dbReference type="Proteomes" id="UP000622547">
    <property type="component" value="Unassembled WGS sequence"/>
</dbReference>
<feature type="compositionally biased region" description="Basic and acidic residues" evidence="1">
    <location>
        <begin position="1"/>
        <end position="16"/>
    </location>
</feature>
<feature type="compositionally biased region" description="Basic and acidic residues" evidence="1">
    <location>
        <begin position="23"/>
        <end position="42"/>
    </location>
</feature>
<evidence type="ECO:0000313" key="3">
    <source>
        <dbReference type="Proteomes" id="UP000622547"/>
    </source>
</evidence>
<name>A0A8J3XIJ4_9ACTN</name>
<feature type="region of interest" description="Disordered" evidence="1">
    <location>
        <begin position="1"/>
        <end position="93"/>
    </location>
</feature>
<sequence>MLAARLEDQRDERDHSQQYGEQRVGDQRAAPDPRHETGERTRLHGLKYPARAPQEASPVRGIGGRSVFGAGCSTNVPTDTRPIGADAWTPSLS</sequence>
<keyword evidence="3" id="KW-1185">Reference proteome</keyword>
<organism evidence="2 3">
    <name type="scientific">Planotetraspora phitsanulokensis</name>
    <dbReference type="NCBI Taxonomy" id="575192"/>
    <lineage>
        <taxon>Bacteria</taxon>
        <taxon>Bacillati</taxon>
        <taxon>Actinomycetota</taxon>
        <taxon>Actinomycetes</taxon>
        <taxon>Streptosporangiales</taxon>
        <taxon>Streptosporangiaceae</taxon>
        <taxon>Planotetraspora</taxon>
    </lineage>
</organism>
<reference evidence="2 3" key="1">
    <citation type="submission" date="2021-01" db="EMBL/GenBank/DDBJ databases">
        <title>Whole genome shotgun sequence of Planotetraspora phitsanulokensis NBRC 104273.</title>
        <authorList>
            <person name="Komaki H."/>
            <person name="Tamura T."/>
        </authorList>
    </citation>
    <scope>NUCLEOTIDE SEQUENCE [LARGE SCALE GENOMIC DNA]</scope>
    <source>
        <strain evidence="2 3">NBRC 104273</strain>
    </source>
</reference>
<comment type="caution">
    <text evidence="2">The sequence shown here is derived from an EMBL/GenBank/DDBJ whole genome shotgun (WGS) entry which is preliminary data.</text>
</comment>
<protein>
    <submittedName>
        <fullName evidence="2">Uncharacterized protein</fullName>
    </submittedName>
</protein>
<evidence type="ECO:0000256" key="1">
    <source>
        <dbReference type="SAM" id="MobiDB-lite"/>
    </source>
</evidence>